<reference evidence="1 2" key="1">
    <citation type="submission" date="2021-06" db="EMBL/GenBank/DDBJ databases">
        <title>Caerostris darwini draft genome.</title>
        <authorList>
            <person name="Kono N."/>
            <person name="Arakawa K."/>
        </authorList>
    </citation>
    <scope>NUCLEOTIDE SEQUENCE [LARGE SCALE GENOMIC DNA]</scope>
</reference>
<proteinExistence type="predicted"/>
<dbReference type="Proteomes" id="UP001054837">
    <property type="component" value="Unassembled WGS sequence"/>
</dbReference>
<evidence type="ECO:0000313" key="2">
    <source>
        <dbReference type="Proteomes" id="UP001054837"/>
    </source>
</evidence>
<comment type="caution">
    <text evidence="1">The sequence shown here is derived from an EMBL/GenBank/DDBJ whole genome shotgun (WGS) entry which is preliminary data.</text>
</comment>
<sequence>MYSARSDFEMPFSFVFEEEHSQVMLFKTKLPSDFEDRMGLVEGRIRKPTGEAKLRTLMFELEMDMINL</sequence>
<organism evidence="1 2">
    <name type="scientific">Caerostris darwini</name>
    <dbReference type="NCBI Taxonomy" id="1538125"/>
    <lineage>
        <taxon>Eukaryota</taxon>
        <taxon>Metazoa</taxon>
        <taxon>Ecdysozoa</taxon>
        <taxon>Arthropoda</taxon>
        <taxon>Chelicerata</taxon>
        <taxon>Arachnida</taxon>
        <taxon>Araneae</taxon>
        <taxon>Araneomorphae</taxon>
        <taxon>Entelegynae</taxon>
        <taxon>Araneoidea</taxon>
        <taxon>Araneidae</taxon>
        <taxon>Caerostris</taxon>
    </lineage>
</organism>
<name>A0AAV4PL44_9ARAC</name>
<accession>A0AAV4PL44</accession>
<evidence type="ECO:0000313" key="1">
    <source>
        <dbReference type="EMBL" id="GIX98107.1"/>
    </source>
</evidence>
<protein>
    <submittedName>
        <fullName evidence="1">Uncharacterized protein</fullName>
    </submittedName>
</protein>
<gene>
    <name evidence="1" type="ORF">CDAR_500991</name>
</gene>
<dbReference type="EMBL" id="BPLQ01003115">
    <property type="protein sequence ID" value="GIX98107.1"/>
    <property type="molecule type" value="Genomic_DNA"/>
</dbReference>
<keyword evidence="2" id="KW-1185">Reference proteome</keyword>
<dbReference type="AlphaFoldDB" id="A0AAV4PL44"/>